<dbReference type="EMBL" id="FNON01000002">
    <property type="protein sequence ID" value="SDX13044.1"/>
    <property type="molecule type" value="Genomic_DNA"/>
</dbReference>
<dbReference type="STRING" id="589385.SAMN05421504_102398"/>
<organism evidence="2 3">
    <name type="scientific">Amycolatopsis xylanica</name>
    <dbReference type="NCBI Taxonomy" id="589385"/>
    <lineage>
        <taxon>Bacteria</taxon>
        <taxon>Bacillati</taxon>
        <taxon>Actinomycetota</taxon>
        <taxon>Actinomycetes</taxon>
        <taxon>Pseudonocardiales</taxon>
        <taxon>Pseudonocardiaceae</taxon>
        <taxon>Amycolatopsis</taxon>
    </lineage>
</organism>
<sequence>MVLWAEGYCKAAFGLVQTLSTMPVVDPSTSARAAVTTRELLTSVIGGLDGSLATLAKLGPSPVAGGSAVRDNAAKSFTGIRTRAAEARQRLEVAKDPSAVKKALADAGGPLDDISRLDLMRGLHSVPELALASRLAPSCQQLSPPGETGSPLSRQGN</sequence>
<evidence type="ECO:0000256" key="1">
    <source>
        <dbReference type="SAM" id="MobiDB-lite"/>
    </source>
</evidence>
<reference evidence="2 3" key="1">
    <citation type="submission" date="2016-10" db="EMBL/GenBank/DDBJ databases">
        <authorList>
            <person name="de Groot N.N."/>
        </authorList>
    </citation>
    <scope>NUCLEOTIDE SEQUENCE [LARGE SCALE GENOMIC DNA]</scope>
    <source>
        <strain evidence="2 3">CPCC 202699</strain>
    </source>
</reference>
<feature type="region of interest" description="Disordered" evidence="1">
    <location>
        <begin position="134"/>
        <end position="157"/>
    </location>
</feature>
<proteinExistence type="predicted"/>
<gene>
    <name evidence="2" type="ORF">SAMN05421504_102398</name>
</gene>
<keyword evidence="3" id="KW-1185">Reference proteome</keyword>
<evidence type="ECO:0000313" key="3">
    <source>
        <dbReference type="Proteomes" id="UP000199515"/>
    </source>
</evidence>
<evidence type="ECO:0000313" key="2">
    <source>
        <dbReference type="EMBL" id="SDX13044.1"/>
    </source>
</evidence>
<dbReference type="AlphaFoldDB" id="A0A1H2Z847"/>
<name>A0A1H2Z847_9PSEU</name>
<accession>A0A1H2Z847</accession>
<dbReference type="Proteomes" id="UP000199515">
    <property type="component" value="Unassembled WGS sequence"/>
</dbReference>
<protein>
    <submittedName>
        <fullName evidence="2">Uncharacterized protein</fullName>
    </submittedName>
</protein>